<gene>
    <name evidence="2" type="ORF">SPRG_01323</name>
</gene>
<feature type="compositionally biased region" description="Polar residues" evidence="1">
    <location>
        <begin position="794"/>
        <end position="813"/>
    </location>
</feature>
<accession>A0A067CTL6</accession>
<evidence type="ECO:0000313" key="3">
    <source>
        <dbReference type="Proteomes" id="UP000030745"/>
    </source>
</evidence>
<organism evidence="2 3">
    <name type="scientific">Saprolegnia parasitica (strain CBS 223.65)</name>
    <dbReference type="NCBI Taxonomy" id="695850"/>
    <lineage>
        <taxon>Eukaryota</taxon>
        <taxon>Sar</taxon>
        <taxon>Stramenopiles</taxon>
        <taxon>Oomycota</taxon>
        <taxon>Saprolegniomycetes</taxon>
        <taxon>Saprolegniales</taxon>
        <taxon>Saprolegniaceae</taxon>
        <taxon>Saprolegnia</taxon>
    </lineage>
</organism>
<dbReference type="RefSeq" id="XP_012194933.1">
    <property type="nucleotide sequence ID" value="XM_012339543.1"/>
</dbReference>
<evidence type="ECO:0000256" key="1">
    <source>
        <dbReference type="SAM" id="MobiDB-lite"/>
    </source>
</evidence>
<dbReference type="KEGG" id="spar:SPRG_01323"/>
<feature type="compositionally biased region" description="Basic residues" evidence="1">
    <location>
        <begin position="776"/>
        <end position="791"/>
    </location>
</feature>
<feature type="compositionally biased region" description="Acidic residues" evidence="1">
    <location>
        <begin position="173"/>
        <end position="193"/>
    </location>
</feature>
<sequence length="813" mass="88815">MSGSRVKPIAAAYEAVLAHLDDGRTDALPQLLAAVAAQPKQYDSIFDIALVRAPRAKAPAKHTAECLAWQEREAVEAREWAARPRAKDVPPGEAAPWGYEPGHFDYAGGATFRMPRDPADGFYTGDTSADDMQSEPDNNGYDVEWPDDPYNEFSLCDVTDKNTCDLDDPRAVDDDEGWDGDISDTDDDDDDGHGDDTVDCYCHESPELQTRRRISVVQLHASSASVPLAVTDALVGRAVGRWITTRSLQQLSSAILVFWPTRHRPRFVGLEPAMRALHAGDALGFPCTDDLARGVIDMFGSTDGYKTTEADATAMASYLLQSSSSSSLPGLFLPDAFTLDKRASRRRGLHWLRDVVAKFGWSSISDSVVSLCTLTSPDHGLYRLAHAMHFARKLLLDTVVPVHETEVVADLLQRTWRVLSTQLTAVHAIDEYPNAMPIRFHIVLLQDALIMEARAGRLQDIPAGGPMSIVLAWTRMIYVPNHVLSVLLPVLLTVQPPDLVAELVPTVADTIEYLTDKDQSHLADVFRFHARYRDVVSSYHDVANVIDVNAFAPFLKALRAGMVVASPNRIVDDVVQRTLRLLAGTLARTNDAVTGRVLTTHKPVIHVPEAIATCHLLSPPAVTRLLDEVTALVTNAPDALYYVRRVLYPMVQYLDSQLPGEYPLPRSAMAAAVRTALVAFLQATQTPAPTPQLHSLCHCRECNEVKLQLEACQPTRDVDVVRVTCPKLRAAVGALPPHPRVALALLSMSRLSIRISSEAAAAAEKQRDEATAARLRAGKHKKKSKKSKKGKSTAVATSGESAENSFGASSLSL</sequence>
<reference evidence="2 3" key="1">
    <citation type="journal article" date="2013" name="PLoS Genet.">
        <title>Distinctive expansion of potential virulence genes in the genome of the oomycete fish pathogen Saprolegnia parasitica.</title>
        <authorList>
            <person name="Jiang R.H."/>
            <person name="de Bruijn I."/>
            <person name="Haas B.J."/>
            <person name="Belmonte R."/>
            <person name="Lobach L."/>
            <person name="Christie J."/>
            <person name="van den Ackerveken G."/>
            <person name="Bottin A."/>
            <person name="Bulone V."/>
            <person name="Diaz-Moreno S.M."/>
            <person name="Dumas B."/>
            <person name="Fan L."/>
            <person name="Gaulin E."/>
            <person name="Govers F."/>
            <person name="Grenville-Briggs L.J."/>
            <person name="Horner N.R."/>
            <person name="Levin J.Z."/>
            <person name="Mammella M."/>
            <person name="Meijer H.J."/>
            <person name="Morris P."/>
            <person name="Nusbaum C."/>
            <person name="Oome S."/>
            <person name="Phillips A.J."/>
            <person name="van Rooyen D."/>
            <person name="Rzeszutek E."/>
            <person name="Saraiva M."/>
            <person name="Secombes C.J."/>
            <person name="Seidl M.F."/>
            <person name="Snel B."/>
            <person name="Stassen J.H."/>
            <person name="Sykes S."/>
            <person name="Tripathy S."/>
            <person name="van den Berg H."/>
            <person name="Vega-Arreguin J.C."/>
            <person name="Wawra S."/>
            <person name="Young S.K."/>
            <person name="Zeng Q."/>
            <person name="Dieguez-Uribeondo J."/>
            <person name="Russ C."/>
            <person name="Tyler B.M."/>
            <person name="van West P."/>
        </authorList>
    </citation>
    <scope>NUCLEOTIDE SEQUENCE [LARGE SCALE GENOMIC DNA]</scope>
    <source>
        <strain evidence="2 3">CBS 223.65</strain>
    </source>
</reference>
<dbReference type="VEuPathDB" id="FungiDB:SPRG_01323"/>
<name>A0A067CTL6_SAPPC</name>
<evidence type="ECO:0000313" key="2">
    <source>
        <dbReference type="EMBL" id="KDO34049.1"/>
    </source>
</evidence>
<feature type="region of interest" description="Disordered" evidence="1">
    <location>
        <begin position="764"/>
        <end position="813"/>
    </location>
</feature>
<dbReference type="OrthoDB" id="10491343at2759"/>
<dbReference type="AlphaFoldDB" id="A0A067CTL6"/>
<proteinExistence type="predicted"/>
<dbReference type="GeneID" id="24123919"/>
<feature type="region of interest" description="Disordered" evidence="1">
    <location>
        <begin position="164"/>
        <end position="195"/>
    </location>
</feature>
<dbReference type="Proteomes" id="UP000030745">
    <property type="component" value="Unassembled WGS sequence"/>
</dbReference>
<keyword evidence="3" id="KW-1185">Reference proteome</keyword>
<dbReference type="EMBL" id="KK583191">
    <property type="protein sequence ID" value="KDO34049.1"/>
    <property type="molecule type" value="Genomic_DNA"/>
</dbReference>
<protein>
    <submittedName>
        <fullName evidence="2">Uncharacterized protein</fullName>
    </submittedName>
</protein>